<dbReference type="Gene3D" id="3.30.420.10">
    <property type="entry name" value="Ribonuclease H-like superfamily/Ribonuclease H"/>
    <property type="match status" value="1"/>
</dbReference>
<dbReference type="InterPro" id="IPR012337">
    <property type="entry name" value="RNaseH-like_sf"/>
</dbReference>
<protein>
    <submittedName>
        <fullName evidence="4">Pol protein</fullName>
    </submittedName>
</protein>
<reference evidence="4" key="1">
    <citation type="submission" date="2021-02" db="EMBL/GenBank/DDBJ databases">
        <authorList>
            <person name="Dougan E. K."/>
            <person name="Rhodes N."/>
            <person name="Thang M."/>
            <person name="Chan C."/>
        </authorList>
    </citation>
    <scope>NUCLEOTIDE SEQUENCE</scope>
</reference>
<dbReference type="Pfam" id="PF00075">
    <property type="entry name" value="RNase_H"/>
    <property type="match status" value="1"/>
</dbReference>
<gene>
    <name evidence="4" type="primary">Pol</name>
    <name evidence="4" type="ORF">SNEC2469_LOCUS1981</name>
</gene>
<feature type="coiled-coil region" evidence="1">
    <location>
        <begin position="290"/>
        <end position="317"/>
    </location>
</feature>
<dbReference type="EMBL" id="CAJNJA010006331">
    <property type="protein sequence ID" value="CAE7208886.1"/>
    <property type="molecule type" value="Genomic_DNA"/>
</dbReference>
<dbReference type="PANTHER" id="PTHR19446">
    <property type="entry name" value="REVERSE TRANSCRIPTASES"/>
    <property type="match status" value="1"/>
</dbReference>
<organism evidence="4 5">
    <name type="scientific">Symbiodinium necroappetens</name>
    <dbReference type="NCBI Taxonomy" id="1628268"/>
    <lineage>
        <taxon>Eukaryota</taxon>
        <taxon>Sar</taxon>
        <taxon>Alveolata</taxon>
        <taxon>Dinophyceae</taxon>
        <taxon>Suessiales</taxon>
        <taxon>Symbiodiniaceae</taxon>
        <taxon>Symbiodinium</taxon>
    </lineage>
</organism>
<name>A0A812JKV2_9DINO</name>
<proteinExistence type="predicted"/>
<dbReference type="GO" id="GO:0004523">
    <property type="term" value="F:RNA-DNA hybrid ribonuclease activity"/>
    <property type="evidence" value="ECO:0007669"/>
    <property type="project" value="InterPro"/>
</dbReference>
<dbReference type="PROSITE" id="PS50878">
    <property type="entry name" value="RT_POL"/>
    <property type="match status" value="1"/>
</dbReference>
<keyword evidence="5" id="KW-1185">Reference proteome</keyword>
<comment type="caution">
    <text evidence="4">The sequence shown here is derived from an EMBL/GenBank/DDBJ whole genome shotgun (WGS) entry which is preliminary data.</text>
</comment>
<dbReference type="PROSITE" id="PS50879">
    <property type="entry name" value="RNASE_H_1"/>
    <property type="match status" value="1"/>
</dbReference>
<dbReference type="Pfam" id="PF00078">
    <property type="entry name" value="RVT_1"/>
    <property type="match status" value="1"/>
</dbReference>
<accession>A0A812JKV2</accession>
<dbReference type="GO" id="GO:0003676">
    <property type="term" value="F:nucleic acid binding"/>
    <property type="evidence" value="ECO:0007669"/>
    <property type="project" value="InterPro"/>
</dbReference>
<feature type="non-terminal residue" evidence="4">
    <location>
        <position position="1242"/>
    </location>
</feature>
<evidence type="ECO:0000259" key="2">
    <source>
        <dbReference type="PROSITE" id="PS50878"/>
    </source>
</evidence>
<feature type="domain" description="RNase H type-1" evidence="3">
    <location>
        <begin position="1040"/>
        <end position="1199"/>
    </location>
</feature>
<dbReference type="AlphaFoldDB" id="A0A812JKV2"/>
<dbReference type="OrthoDB" id="448147at2759"/>
<dbReference type="InterPro" id="IPR036397">
    <property type="entry name" value="RNaseH_sf"/>
</dbReference>
<evidence type="ECO:0000256" key="1">
    <source>
        <dbReference type="SAM" id="Coils"/>
    </source>
</evidence>
<feature type="domain" description="Reverse transcriptase" evidence="2">
    <location>
        <begin position="500"/>
        <end position="748"/>
    </location>
</feature>
<dbReference type="Proteomes" id="UP000601435">
    <property type="component" value="Unassembled WGS sequence"/>
</dbReference>
<evidence type="ECO:0000259" key="3">
    <source>
        <dbReference type="PROSITE" id="PS50879"/>
    </source>
</evidence>
<keyword evidence="1" id="KW-0175">Coiled coil</keyword>
<sequence length="1242" mass="138839">MLRESHGAGSHLTHCIAKAGAWGRHPQNVSRDIFRALKLPLEPYYIKVPIRSPEDRKSETVMDLPVILPHELYAVWIDAYLQLISRRLMDVSSEALEKYWQHVKANCNHETPPIGFDQRSVPLGLWGDDARFNKKGEKLVLYTMNSILHEPKYRQMHRYPLFTIREHSVPIITAGMLRDADAGDHVCLTLKAWNIRVFLAYLVFKHLNEDMQKCLISARSFHAFVDEDCVLQWKKLAQNMSSNALEEKMLFRYLLPSFAEYWPHRAVQKDADPPRVPLHLPCPSLAEGLFRTFQANVQQMERELTRTRQKQAAARRVEHPMLIFRDLRAARSQPVESIVDSLSVDVAEVQPEDGAVVLTRPIQWNPSGGFYLNQSPVEVHHVEPDMLWGAFTPAKPGDKVTQMRIVADLPSLFRAFGQHWSRFWMRHESIDAARWAQLTEVEPATAVPAYTCVPLTVCDWYAEVRAKHAHTATGPDGVSRQDLMALSPALTEELVALCHGAEATGRWPRQLLNATVTAVEKTEEAEAVGHFRPICVLPLPYRVWSSLRARAALKHLAAIAPADLHGNLPGRTAGAVWFQLQLELEEAAIWDETVAGAFLDLSKAFNTLPRTPVFALALHYGIPAEVVKAWSGAVTMLSRRFRIRGSVGPALPSFTGFPEGDALSCVAMALVDLALHRHLNGPSTRGLLETFVDDWQVKANSATRVLAAVARVEAFAQAWDLALDPGKMVLWASSAAERRHFRQQGRQVVHAARNLGGHQAFTRARTNDTIKQRLLTLDLLWPRLRSSLAPLNQKFRALVAAAWPKALHGISSTNLGATNFEQLRSGAIRGLGIGRPGMNPVLVLSLVEFPLCDPEFYALCASFRDVRAFAAPERFSALLAELLAGDRRWAPGPAQVFLERCHAVGMAWLPEQQSLEDSISVFDPWAVSPQELQLRLTFAWQRRVCSDLEDRPGFAGLSQVDPQLTMHCGTLVMASPRRLHVSTAAPVTVFGTVSGTVLHLPTKEPAWIVVAFLMRELFLMLNRCMHGLCDRICVVASDVHEPVLQLFTDGSCLLPRIPQLRLAAWAVMHASLDGRTPVLLASGPLPGLVQTAFRAEAMAVLSALTFAVQLQQPVTIWCDCSGVVRKVGRMLHGDFSWRPSMANADIWKRILALLDRVPCGTQICKVMAHVEEQDTSSVLEEWALAGNSAVDKAAEAANLARPEWFWELWNEVRRDYALQSMRGKMVLEMHRDIARAAVRRSP</sequence>
<dbReference type="InterPro" id="IPR000477">
    <property type="entry name" value="RT_dom"/>
</dbReference>
<dbReference type="SUPFAM" id="SSF53098">
    <property type="entry name" value="Ribonuclease H-like"/>
    <property type="match status" value="1"/>
</dbReference>
<evidence type="ECO:0000313" key="4">
    <source>
        <dbReference type="EMBL" id="CAE7208886.1"/>
    </source>
</evidence>
<dbReference type="InterPro" id="IPR002156">
    <property type="entry name" value="RNaseH_domain"/>
</dbReference>
<evidence type="ECO:0000313" key="5">
    <source>
        <dbReference type="Proteomes" id="UP000601435"/>
    </source>
</evidence>